<dbReference type="SUPFAM" id="SSF158472">
    <property type="entry name" value="HAMP domain-like"/>
    <property type="match status" value="1"/>
</dbReference>
<dbReference type="SMART" id="SM00304">
    <property type="entry name" value="HAMP"/>
    <property type="match status" value="1"/>
</dbReference>
<dbReference type="EC" id="2.7.13.3" evidence="9"/>
<dbReference type="SMART" id="SM00387">
    <property type="entry name" value="HATPase_c"/>
    <property type="match status" value="1"/>
</dbReference>
<dbReference type="Gene3D" id="3.30.565.10">
    <property type="entry name" value="Histidine kinase-like ATPase, C-terminal domain"/>
    <property type="match status" value="1"/>
</dbReference>
<evidence type="ECO:0000256" key="7">
    <source>
        <dbReference type="SAM" id="Phobius"/>
    </source>
</evidence>
<evidence type="ECO:0000256" key="3">
    <source>
        <dbReference type="ARBA" id="ARBA00022553"/>
    </source>
</evidence>
<keyword evidence="7" id="KW-1133">Transmembrane helix</keyword>
<dbReference type="CDD" id="cd18773">
    <property type="entry name" value="PDC1_HK_sensor"/>
    <property type="match status" value="1"/>
</dbReference>
<keyword evidence="4 9" id="KW-0808">Transferase</keyword>
<dbReference type="Pfam" id="PF06580">
    <property type="entry name" value="His_kinase"/>
    <property type="match status" value="1"/>
</dbReference>
<dbReference type="InterPro" id="IPR050640">
    <property type="entry name" value="Bact_2-comp_sensor_kinase"/>
</dbReference>
<dbReference type="InterPro" id="IPR003594">
    <property type="entry name" value="HATPase_dom"/>
</dbReference>
<dbReference type="CDD" id="cd06225">
    <property type="entry name" value="HAMP"/>
    <property type="match status" value="1"/>
</dbReference>
<keyword evidence="3" id="KW-0597">Phosphoprotein</keyword>
<dbReference type="Pfam" id="PF00672">
    <property type="entry name" value="HAMP"/>
    <property type="match status" value="1"/>
</dbReference>
<reference evidence="9 10" key="1">
    <citation type="submission" date="2021-03" db="EMBL/GenBank/DDBJ databases">
        <title>Genomic Encyclopedia of Type Strains, Phase IV (KMG-IV): sequencing the most valuable type-strain genomes for metagenomic binning, comparative biology and taxonomic classification.</title>
        <authorList>
            <person name="Goeker M."/>
        </authorList>
    </citation>
    <scope>NUCLEOTIDE SEQUENCE [LARGE SCALE GENOMIC DNA]</scope>
    <source>
        <strain evidence="9 10">DSM 26048</strain>
    </source>
</reference>
<comment type="caution">
    <text evidence="9">The sequence shown here is derived from an EMBL/GenBank/DDBJ whole genome shotgun (WGS) entry which is preliminary data.</text>
</comment>
<dbReference type="Pfam" id="PF02518">
    <property type="entry name" value="HATPase_c"/>
    <property type="match status" value="1"/>
</dbReference>
<keyword evidence="6 7" id="KW-0472">Membrane</keyword>
<dbReference type="InterPro" id="IPR010559">
    <property type="entry name" value="Sig_transdc_His_kin_internal"/>
</dbReference>
<sequence>MKQVFQRVFNVRLTLTGKIIGILSLVLLVTSSATALITYRLHTNIAEREISEQFSQRVEQVSARIDLRLQDVYRVADQIVFHNQVEHYLEQSNRDIPPDSGMRTELNATLNQFVFSVPNMIAMYLFDQKGGYFMPSNSSMNYEFGLNAYSQIEELLADSDGELVWLRGSTFGYKISYVNELTKNPVIVAARWLKGKDAQTNGVLVMVMNQSILANELNKVIRGNEGRVYLLDKQSNLLYTDENDPDKVSLPLLRSVSTRSANVKQVNNNPYLFAHAETAQTHFQLISSISMAEIRKESHIIPQVTLISALVSIVITGILVVFTTQRLLLPLKQLVRGMRRVEDGNLSARIRIHTNDELAFIGERFNSMLDYIDLLIIEGYEKQLREREAELTALQAQLNPHFLYNTLDTIHSRLYLQDDRETANLVINLSDMLRYALEPATTQTVLSAELEQVSNYLSLQKARFENNLYISVEADDNVLHCPIIRMLVQPLVENAFVHAFRDVTGRKELKLRAFRNEEFLEIEISDNGCGMSPDELRDATLPRSADQHLDAGPQRQKIGLRNVIRRIELVYGSPYHLEVKSDLGAGTVIRLLLPYHEAHDQESSHAKK</sequence>
<keyword evidence="10" id="KW-1185">Reference proteome</keyword>
<keyword evidence="2" id="KW-1003">Cell membrane</keyword>
<gene>
    <name evidence="9" type="ORF">J2Z66_005580</name>
</gene>
<keyword evidence="7" id="KW-0812">Transmembrane</keyword>
<evidence type="ECO:0000256" key="2">
    <source>
        <dbReference type="ARBA" id="ARBA00022475"/>
    </source>
</evidence>
<dbReference type="RefSeq" id="WP_209975822.1">
    <property type="nucleotide sequence ID" value="NZ_JAGGLB010000022.1"/>
</dbReference>
<feature type="transmembrane region" description="Helical" evidence="7">
    <location>
        <begin position="306"/>
        <end position="329"/>
    </location>
</feature>
<dbReference type="GO" id="GO:0004673">
    <property type="term" value="F:protein histidine kinase activity"/>
    <property type="evidence" value="ECO:0007669"/>
    <property type="project" value="UniProtKB-EC"/>
</dbReference>
<evidence type="ECO:0000313" key="9">
    <source>
        <dbReference type="EMBL" id="MBP1993954.1"/>
    </source>
</evidence>
<protein>
    <submittedName>
        <fullName evidence="9">Two-component system sensor histidine kinase YesM</fullName>
        <ecNumber evidence="9">2.7.13.3</ecNumber>
    </submittedName>
</protein>
<dbReference type="PROSITE" id="PS50885">
    <property type="entry name" value="HAMP"/>
    <property type="match status" value="1"/>
</dbReference>
<evidence type="ECO:0000256" key="1">
    <source>
        <dbReference type="ARBA" id="ARBA00004651"/>
    </source>
</evidence>
<dbReference type="Proteomes" id="UP001519287">
    <property type="component" value="Unassembled WGS sequence"/>
</dbReference>
<evidence type="ECO:0000313" key="10">
    <source>
        <dbReference type="Proteomes" id="UP001519287"/>
    </source>
</evidence>
<keyword evidence="5 9" id="KW-0418">Kinase</keyword>
<proteinExistence type="predicted"/>
<evidence type="ECO:0000256" key="5">
    <source>
        <dbReference type="ARBA" id="ARBA00022777"/>
    </source>
</evidence>
<dbReference type="SUPFAM" id="SSF55874">
    <property type="entry name" value="ATPase domain of HSP90 chaperone/DNA topoisomerase II/histidine kinase"/>
    <property type="match status" value="1"/>
</dbReference>
<organism evidence="9 10">
    <name type="scientific">Paenibacillus eucommiae</name>
    <dbReference type="NCBI Taxonomy" id="1355755"/>
    <lineage>
        <taxon>Bacteria</taxon>
        <taxon>Bacillati</taxon>
        <taxon>Bacillota</taxon>
        <taxon>Bacilli</taxon>
        <taxon>Bacillales</taxon>
        <taxon>Paenibacillaceae</taxon>
        <taxon>Paenibacillus</taxon>
    </lineage>
</organism>
<dbReference type="PANTHER" id="PTHR34220:SF7">
    <property type="entry name" value="SENSOR HISTIDINE KINASE YPDA"/>
    <property type="match status" value="1"/>
</dbReference>
<feature type="domain" description="HAMP" evidence="8">
    <location>
        <begin position="325"/>
        <end position="377"/>
    </location>
</feature>
<evidence type="ECO:0000256" key="4">
    <source>
        <dbReference type="ARBA" id="ARBA00022679"/>
    </source>
</evidence>
<dbReference type="InterPro" id="IPR036890">
    <property type="entry name" value="HATPase_C_sf"/>
</dbReference>
<dbReference type="Gene3D" id="6.10.340.10">
    <property type="match status" value="1"/>
</dbReference>
<dbReference type="InterPro" id="IPR003660">
    <property type="entry name" value="HAMP_dom"/>
</dbReference>
<accession>A0ABS4J286</accession>
<evidence type="ECO:0000259" key="8">
    <source>
        <dbReference type="PROSITE" id="PS50885"/>
    </source>
</evidence>
<comment type="subcellular location">
    <subcellularLocation>
        <location evidence="1">Cell membrane</location>
        <topology evidence="1">Multi-pass membrane protein</topology>
    </subcellularLocation>
</comment>
<dbReference type="PANTHER" id="PTHR34220">
    <property type="entry name" value="SENSOR HISTIDINE KINASE YPDA"/>
    <property type="match status" value="1"/>
</dbReference>
<dbReference type="EMBL" id="JAGGLB010000022">
    <property type="protein sequence ID" value="MBP1993954.1"/>
    <property type="molecule type" value="Genomic_DNA"/>
</dbReference>
<name>A0ABS4J286_9BACL</name>
<evidence type="ECO:0000256" key="6">
    <source>
        <dbReference type="ARBA" id="ARBA00023136"/>
    </source>
</evidence>